<evidence type="ECO:0000259" key="3">
    <source>
        <dbReference type="Pfam" id="PF23666"/>
    </source>
</evidence>
<protein>
    <submittedName>
        <fullName evidence="4">Glycoside hydrolase/phage tail family protein</fullName>
    </submittedName>
</protein>
<dbReference type="InterPro" id="IPR032876">
    <property type="entry name" value="J_dom"/>
</dbReference>
<dbReference type="EMBL" id="JANFPI010000005">
    <property type="protein sequence ID" value="MCX8998455.1"/>
    <property type="molecule type" value="Genomic_DNA"/>
</dbReference>
<name>A0AAE3SXG0_9HYPH</name>
<evidence type="ECO:0000313" key="5">
    <source>
        <dbReference type="Proteomes" id="UP001208771"/>
    </source>
</evidence>
<evidence type="ECO:0000259" key="1">
    <source>
        <dbReference type="Pfam" id="PF13547"/>
    </source>
</evidence>
<evidence type="ECO:0000259" key="2">
    <source>
        <dbReference type="Pfam" id="PF13550"/>
    </source>
</evidence>
<dbReference type="Gene3D" id="3.20.20.80">
    <property type="entry name" value="Glycosidases"/>
    <property type="match status" value="1"/>
</dbReference>
<dbReference type="Proteomes" id="UP001208771">
    <property type="component" value="Unassembled WGS sequence"/>
</dbReference>
<organism evidence="4 5">
    <name type="scientific">Ectorhizobium quercum</name>
    <dbReference type="NCBI Taxonomy" id="2965071"/>
    <lineage>
        <taxon>Bacteria</taxon>
        <taxon>Pseudomonadati</taxon>
        <taxon>Pseudomonadota</taxon>
        <taxon>Alphaproteobacteria</taxon>
        <taxon>Hyphomicrobiales</taxon>
        <taxon>Rhizobiaceae</taxon>
        <taxon>Ectorhizobium</taxon>
    </lineage>
</organism>
<keyword evidence="4" id="KW-0378">Hydrolase</keyword>
<feature type="domain" description="Tip attachment protein J" evidence="2">
    <location>
        <begin position="769"/>
        <end position="927"/>
    </location>
</feature>
<dbReference type="Pfam" id="PF23666">
    <property type="entry name" value="Rcc01698_C"/>
    <property type="match status" value="1"/>
</dbReference>
<sequence length="1274" mass="135378">MATILFQAAGAALGSVFGPVGAALGRAAGALAGNMLDRSLIGGTTSVRGSRLATARLAGADEGTAIPRLYGTMRIGGTLIWATRFEEQVVTTRAGGKSGGSRVENFRYYANLAVGLCEGPVAAIRRVWADGREIDLTGVEMRFYRGSEDQLPDPLIEARQGEGRAPAYRGLAYAVFERLPLDGFGNRIPLLQFEVIRPVGSLEEKMRAVVVIPGATEAGYATQKVTENGGDGSLAILNRHVLGTETDWQASIDELQAVCPNLESVALVASWFGTDLRAGHCRIVPGVERTVRDGENLTWQVAGLRRAQAHAVSDSGGGPAYGSTPSDRSVMQAIADLKARGLKVFLYPFVMMDIAPGNGLPDPYGGAEQAAYPWRGRLTCFPPEADATSATVGQVASFCGTAAIGDFSVSGGLPVFTGTDEGYRRMVLHYAKLAELAGGVDGFIIGSEMRGLTTLRDGAGGFPFVSQLAALAADVRAVLGAGAKLTYAADWSEYFGYHPADGSGDVFFHLDPLWAHPAIDAVGIDNYMPLSDWRDEDLATANPDGFRLADDARAMRGQIAGGEGFDWYYASEADRRARLRSPITDGLAGKPWVYRYKDLAGWWSSLHYEREGGAEKVVPTAWVPGSKPLWFTELGCPAIDKGANQPNVFVDPKSAESRLPYFSSGARADSQQRRFLDAHFDHWQAGDPVDPGNIFLWAWDARPYPAFPARTDVWSDGGNWRTGHWLNGRLGNATLADTLAAVLTDHGIADVDVSGVSGDLGGYVQGDVASARDLIEPLASAFGIDMTEEDGRLVFRSQSAVSLAPVTLDVLAEEEDGPLWQETRGHDSDFPGGALLGFSDPDNGYEAASVRSRRIPGASARLLGDSLPAAVHRETALAAVEARLRGEHLSRRSIRFALPPQAPELTAGDVVRLTDGPAGYFRIGRIEEGDLRRAEAREVAPAGAALPAPLAENPANGSTAAAGFAPLVRFLDLPRYEDGDAMLFSRVAALARPWRRITISSSASTEAYRMRVRLERPARMGRLVERLAAGVPGRFDRANALTVDLGQGELSSASELAVLNGANRIAVFSDNGTWEVIGFTTADEIAAGLWRLTGLLRGLGGSEDAMLAGAAPQNAVVVLDEAVLPLALTRAEAGLAFNWIAEASGASGGMAGPFAFAGGLRAETPLSPVHIAARRTVAGDIRLDWTRRGRIDADNWHAADIPLDEDSLEFRVEVLAGDGAVLRSIDVAGTGVTYGAADETADFGSPRTSLALRIRQKGRFAGLGVPAEKTVAVQ</sequence>
<dbReference type="RefSeq" id="WP_306412246.1">
    <property type="nucleotide sequence ID" value="NZ_JANFPI010000005.1"/>
</dbReference>
<dbReference type="InterPro" id="IPR017853">
    <property type="entry name" value="GH"/>
</dbReference>
<dbReference type="InterPro" id="IPR056490">
    <property type="entry name" value="Rcc01698_C"/>
</dbReference>
<dbReference type="Pfam" id="PF13550">
    <property type="entry name" value="Phage-tail_3"/>
    <property type="match status" value="1"/>
</dbReference>
<dbReference type="GO" id="GO:0016787">
    <property type="term" value="F:hydrolase activity"/>
    <property type="evidence" value="ECO:0007669"/>
    <property type="project" value="UniProtKB-KW"/>
</dbReference>
<gene>
    <name evidence="4" type="ORF">NOF55_15175</name>
</gene>
<dbReference type="InterPro" id="IPR025195">
    <property type="entry name" value="GTA_TIM_dom"/>
</dbReference>
<evidence type="ECO:0000313" key="4">
    <source>
        <dbReference type="EMBL" id="MCX8998455.1"/>
    </source>
</evidence>
<keyword evidence="5" id="KW-1185">Reference proteome</keyword>
<comment type="caution">
    <text evidence="4">The sequence shown here is derived from an EMBL/GenBank/DDBJ whole genome shotgun (WGS) entry which is preliminary data.</text>
</comment>
<feature type="domain" description="GTA TIM-barrel-like" evidence="1">
    <location>
        <begin position="422"/>
        <end position="708"/>
    </location>
</feature>
<dbReference type="SUPFAM" id="SSF51445">
    <property type="entry name" value="(Trans)glycosidases"/>
    <property type="match status" value="1"/>
</dbReference>
<dbReference type="AlphaFoldDB" id="A0AAE3SXG0"/>
<feature type="domain" description="Rcc01698-like C-terminal" evidence="3">
    <location>
        <begin position="1018"/>
        <end position="1116"/>
    </location>
</feature>
<proteinExistence type="predicted"/>
<dbReference type="Pfam" id="PF13547">
    <property type="entry name" value="GTA_TIM"/>
    <property type="match status" value="1"/>
</dbReference>
<reference evidence="4" key="1">
    <citation type="submission" date="2022-07" db="EMBL/GenBank/DDBJ databases">
        <title>Ectorhizobium quercum gen.nov., sp. nov.</title>
        <authorList>
            <person name="Ma T."/>
            <person name="Li Y."/>
        </authorList>
    </citation>
    <scope>NUCLEOTIDE SEQUENCE</scope>
    <source>
        <strain evidence="4">BDR2-2</strain>
    </source>
</reference>
<dbReference type="CDD" id="cd19607">
    <property type="entry name" value="GTA_TIM-barrel-like"/>
    <property type="match status" value="1"/>
</dbReference>
<accession>A0AAE3SXG0</accession>